<accession>A0A2S7N2C9</accession>
<dbReference type="InterPro" id="IPR024596">
    <property type="entry name" value="RNApol_su_b/EpuA"/>
</dbReference>
<feature type="transmembrane region" description="Helical" evidence="2">
    <location>
        <begin position="40"/>
        <end position="66"/>
    </location>
</feature>
<feature type="region of interest" description="Disordered" evidence="1">
    <location>
        <begin position="1"/>
        <end position="27"/>
    </location>
</feature>
<dbReference type="AlphaFoldDB" id="A0A2S7N2C9"/>
<keyword evidence="4" id="KW-1185">Reference proteome</keyword>
<dbReference type="EMBL" id="PKOZ01000002">
    <property type="protein sequence ID" value="PQD96140.1"/>
    <property type="molecule type" value="Genomic_DNA"/>
</dbReference>
<sequence length="94" mass="10303">MQAVVRKKNEQLESTEPNSRIERKKTSDVEEKIRLRIVPIWARILIVLVLAVTAAVGGALIGYSVIGDGNAGDVFEKSTWTHITDLVNKGTTGE</sequence>
<comment type="caution">
    <text evidence="3">The sequence shown here is derived from an EMBL/GenBank/DDBJ whole genome shotgun (WGS) entry which is preliminary data.</text>
</comment>
<gene>
    <name evidence="3" type="ORF">CYL18_05940</name>
</gene>
<evidence type="ECO:0000313" key="3">
    <source>
        <dbReference type="EMBL" id="PQD96140.1"/>
    </source>
</evidence>
<evidence type="ECO:0000313" key="4">
    <source>
        <dbReference type="Proteomes" id="UP000239663"/>
    </source>
</evidence>
<dbReference type="OrthoDB" id="2300232at2"/>
<dbReference type="GO" id="GO:0000428">
    <property type="term" value="C:DNA-directed RNA polymerase complex"/>
    <property type="evidence" value="ECO:0007669"/>
    <property type="project" value="UniProtKB-KW"/>
</dbReference>
<keyword evidence="3" id="KW-0804">Transcription</keyword>
<organism evidence="3 4">
    <name type="scientific">Pradoshia eiseniae</name>
    <dbReference type="NCBI Taxonomy" id="2064768"/>
    <lineage>
        <taxon>Bacteria</taxon>
        <taxon>Bacillati</taxon>
        <taxon>Bacillota</taxon>
        <taxon>Bacilli</taxon>
        <taxon>Bacillales</taxon>
        <taxon>Bacillaceae</taxon>
        <taxon>Pradoshia</taxon>
    </lineage>
</organism>
<keyword evidence="3" id="KW-0240">DNA-directed RNA polymerase</keyword>
<evidence type="ECO:0000256" key="1">
    <source>
        <dbReference type="SAM" id="MobiDB-lite"/>
    </source>
</evidence>
<evidence type="ECO:0000256" key="2">
    <source>
        <dbReference type="SAM" id="Phobius"/>
    </source>
</evidence>
<proteinExistence type="predicted"/>
<protein>
    <submittedName>
        <fullName evidence="3">DNA-directed RNA polymerase subunit beta</fullName>
    </submittedName>
</protein>
<keyword evidence="2" id="KW-0472">Membrane</keyword>
<keyword evidence="2" id="KW-0812">Transmembrane</keyword>
<dbReference type="RefSeq" id="WP_104848567.1">
    <property type="nucleotide sequence ID" value="NZ_PKOZ01000002.1"/>
</dbReference>
<name>A0A2S7N2C9_9BACI</name>
<dbReference type="Proteomes" id="UP000239663">
    <property type="component" value="Unassembled WGS sequence"/>
</dbReference>
<reference evidence="3 4" key="1">
    <citation type="submission" date="2017-12" db="EMBL/GenBank/DDBJ databases">
        <title>Taxonomic description and draft genome of Pradoshia cofamensis Gen. nov., sp. nov., a thermotolerant bacillale isolated from anterior gut of earthworm Eisenia fetida.</title>
        <authorList>
            <person name="Saha T."/>
            <person name="Chakraborty R."/>
        </authorList>
    </citation>
    <scope>NUCLEOTIDE SEQUENCE [LARGE SCALE GENOMIC DNA]</scope>
    <source>
        <strain evidence="3 4">EAG3</strain>
    </source>
</reference>
<dbReference type="Pfam" id="PF11772">
    <property type="entry name" value="EpuA"/>
    <property type="match status" value="1"/>
</dbReference>
<keyword evidence="2" id="KW-1133">Transmembrane helix</keyword>